<dbReference type="CDD" id="cd06916">
    <property type="entry name" value="NR_DBD_like"/>
    <property type="match status" value="1"/>
</dbReference>
<reference evidence="13" key="1">
    <citation type="submission" date="2020-06" db="EMBL/GenBank/DDBJ databases">
        <title>Draft genome of Bugula neritina, a colonial animal packing powerful symbionts and potential medicines.</title>
        <authorList>
            <person name="Rayko M."/>
        </authorList>
    </citation>
    <scope>NUCLEOTIDE SEQUENCE [LARGE SCALE GENOMIC DNA]</scope>
    <source>
        <strain evidence="13">Kwan_BN1</strain>
    </source>
</reference>
<evidence type="ECO:0000259" key="11">
    <source>
        <dbReference type="PROSITE" id="PS51030"/>
    </source>
</evidence>
<feature type="compositionally biased region" description="Low complexity" evidence="10">
    <location>
        <begin position="417"/>
        <end position="443"/>
    </location>
</feature>
<organism evidence="13 14">
    <name type="scientific">Bugula neritina</name>
    <name type="common">Brown bryozoan</name>
    <name type="synonym">Sertularia neritina</name>
    <dbReference type="NCBI Taxonomy" id="10212"/>
    <lineage>
        <taxon>Eukaryota</taxon>
        <taxon>Metazoa</taxon>
        <taxon>Spiralia</taxon>
        <taxon>Lophotrochozoa</taxon>
        <taxon>Bryozoa</taxon>
        <taxon>Gymnolaemata</taxon>
        <taxon>Cheilostomatida</taxon>
        <taxon>Flustrina</taxon>
        <taxon>Buguloidea</taxon>
        <taxon>Bugulidae</taxon>
        <taxon>Bugula</taxon>
    </lineage>
</organism>
<evidence type="ECO:0000256" key="7">
    <source>
        <dbReference type="ARBA" id="ARBA00023163"/>
    </source>
</evidence>
<feature type="region of interest" description="Disordered" evidence="10">
    <location>
        <begin position="497"/>
        <end position="526"/>
    </location>
</feature>
<dbReference type="GO" id="GO:0000978">
    <property type="term" value="F:RNA polymerase II cis-regulatory region sequence-specific DNA binding"/>
    <property type="evidence" value="ECO:0007669"/>
    <property type="project" value="TreeGrafter"/>
</dbReference>
<dbReference type="InterPro" id="IPR000536">
    <property type="entry name" value="Nucl_hrmn_rcpt_lig-bd"/>
</dbReference>
<dbReference type="Pfam" id="PF00105">
    <property type="entry name" value="zf-C4"/>
    <property type="match status" value="1"/>
</dbReference>
<evidence type="ECO:0000256" key="5">
    <source>
        <dbReference type="ARBA" id="ARBA00023015"/>
    </source>
</evidence>
<dbReference type="SMART" id="SM00399">
    <property type="entry name" value="ZnF_C4"/>
    <property type="match status" value="1"/>
</dbReference>
<dbReference type="Proteomes" id="UP000593567">
    <property type="component" value="Unassembled WGS sequence"/>
</dbReference>
<dbReference type="PANTHER" id="PTHR24082">
    <property type="entry name" value="NUCLEAR HORMONE RECEPTOR"/>
    <property type="match status" value="1"/>
</dbReference>
<feature type="region of interest" description="Disordered" evidence="10">
    <location>
        <begin position="377"/>
        <end position="396"/>
    </location>
</feature>
<dbReference type="EMBL" id="VXIV02001779">
    <property type="protein sequence ID" value="KAF6029902.1"/>
    <property type="molecule type" value="Genomic_DNA"/>
</dbReference>
<evidence type="ECO:0000256" key="2">
    <source>
        <dbReference type="ARBA" id="ARBA00022723"/>
    </source>
</evidence>
<keyword evidence="8" id="KW-0675">Receptor</keyword>
<evidence type="ECO:0000256" key="8">
    <source>
        <dbReference type="ARBA" id="ARBA00023170"/>
    </source>
</evidence>
<dbReference type="GO" id="GO:0030154">
    <property type="term" value="P:cell differentiation"/>
    <property type="evidence" value="ECO:0007669"/>
    <property type="project" value="TreeGrafter"/>
</dbReference>
<evidence type="ECO:0000256" key="9">
    <source>
        <dbReference type="ARBA" id="ARBA00023242"/>
    </source>
</evidence>
<evidence type="ECO:0000256" key="3">
    <source>
        <dbReference type="ARBA" id="ARBA00022771"/>
    </source>
</evidence>
<dbReference type="GO" id="GO:0045944">
    <property type="term" value="P:positive regulation of transcription by RNA polymerase II"/>
    <property type="evidence" value="ECO:0007669"/>
    <property type="project" value="TreeGrafter"/>
</dbReference>
<dbReference type="Gene3D" id="1.10.565.10">
    <property type="entry name" value="Retinoid X Receptor"/>
    <property type="match status" value="1"/>
</dbReference>
<protein>
    <submittedName>
        <fullName evidence="13">Uncharacterized protein</fullName>
    </submittedName>
</protein>
<dbReference type="Pfam" id="PF00104">
    <property type="entry name" value="Hormone_recep"/>
    <property type="match status" value="1"/>
</dbReference>
<keyword evidence="3" id="KW-0863">Zinc-finger</keyword>
<dbReference type="GO" id="GO:0004879">
    <property type="term" value="F:nuclear receptor activity"/>
    <property type="evidence" value="ECO:0007669"/>
    <property type="project" value="TreeGrafter"/>
</dbReference>
<dbReference type="InterPro" id="IPR013088">
    <property type="entry name" value="Znf_NHR/GATA"/>
</dbReference>
<dbReference type="PROSITE" id="PS51843">
    <property type="entry name" value="NR_LBD"/>
    <property type="match status" value="1"/>
</dbReference>
<sequence length="820" mass="93574">MQRKEEKPDIIDAPAGSVMCKVCDDFANGVHFGVTSCEGCKKFFRRGLTEYQNYACKEGGNCPITPRTRNQCRYCRYMACLNAGMSREAIKVGRPPSKKENARHHPYGGQINLSTSHIDSNPKLVYNSIGGYAKQENHWQPVEQHSLASLPALIHGGGERFHRPPQTHTKMNGRSQADDLSISCNSADLNEMLLGVVGQPLPPHFVDLEEELAQMSGPQPQPKLQRIDNLPVKRQLPQSYPQASAAPTPMANTKANFQLHTIKSEHNTYRQPVQTYSHPSPPYEGTCDAYHSPSSMYPPSYPATQPSPGAVYNQPLTNQNTLAHQHRVITQSADCYPVPLNHNSPPHQSTAYDMSAASHPHMDQSSIPMVSRDNIQYSSPPHRPQAFTQPGADGAMVYGDMTRAHRPSCDLLPQQLPPQYDSNSPYSQQQYSPYSMPSSSPQSAITTSGYATDSQDLADEFSIYEVDIRQVNHKYMPSCSHEPLVFNEQALTIEDLWSSNTNSDEGDKEEVREKDEESDEYSGSGMFKHMKSINDKVNQDYWFKHKIPDDIEYGDDMKKEMEKLMKGWHKTREYVSSNLRTSSSNSTDYGKESLWPNVKENAPLQLKLMDFIKNRLLRETTAQARFYQEIHGSDSLIEKDKKTLVSTASFSNCLLMHVLYWWDEEREQCRYFWAWKIPEKDPFYVFRQTVLRYSRAINDLNFGEEEIMLISALTLFSTDILKIEQKEVIEVERAPLTDLCAAYMKDKYKENYKKRYREMLRMVPALRYLSIWHNDLMEFAKTFGPIKDRWKAKQAKVAAGQTSDYEHVSVNMIKQLQIGA</sequence>
<gene>
    <name evidence="13" type="ORF">EB796_011783</name>
</gene>
<dbReference type="GO" id="GO:0000122">
    <property type="term" value="P:negative regulation of transcription by RNA polymerase II"/>
    <property type="evidence" value="ECO:0007669"/>
    <property type="project" value="TreeGrafter"/>
</dbReference>
<feature type="domain" description="Nuclear receptor" evidence="11">
    <location>
        <begin position="17"/>
        <end position="92"/>
    </location>
</feature>
<dbReference type="FunFam" id="3.30.50.10:FF:000030">
    <property type="entry name" value="Nuclear Hormone Receptor family"/>
    <property type="match status" value="1"/>
</dbReference>
<dbReference type="GO" id="GO:0009755">
    <property type="term" value="P:hormone-mediated signaling pathway"/>
    <property type="evidence" value="ECO:0007669"/>
    <property type="project" value="TreeGrafter"/>
</dbReference>
<dbReference type="PROSITE" id="PS00031">
    <property type="entry name" value="NUCLEAR_REC_DBD_1"/>
    <property type="match status" value="1"/>
</dbReference>
<dbReference type="PROSITE" id="PS51030">
    <property type="entry name" value="NUCLEAR_REC_DBD_2"/>
    <property type="match status" value="1"/>
</dbReference>
<keyword evidence="2" id="KW-0479">Metal-binding</keyword>
<evidence type="ECO:0000256" key="4">
    <source>
        <dbReference type="ARBA" id="ARBA00022833"/>
    </source>
</evidence>
<evidence type="ECO:0000259" key="12">
    <source>
        <dbReference type="PROSITE" id="PS51843"/>
    </source>
</evidence>
<dbReference type="PANTHER" id="PTHR24082:SF473">
    <property type="entry name" value="ECDYSONE-INDUCED PROTEIN 75B, ISOFORM B"/>
    <property type="match status" value="1"/>
</dbReference>
<proteinExistence type="inferred from homology"/>
<dbReference type="PRINTS" id="PR00047">
    <property type="entry name" value="STROIDFINGER"/>
</dbReference>
<feature type="domain" description="NR LBD" evidence="12">
    <location>
        <begin position="556"/>
        <end position="799"/>
    </location>
</feature>
<keyword evidence="14" id="KW-1185">Reference proteome</keyword>
<dbReference type="InterPro" id="IPR050234">
    <property type="entry name" value="Nuclear_hormone_rcpt_NR1"/>
</dbReference>
<evidence type="ECO:0000313" key="13">
    <source>
        <dbReference type="EMBL" id="KAF6029902.1"/>
    </source>
</evidence>
<comment type="caution">
    <text evidence="13">The sequence shown here is derived from an EMBL/GenBank/DDBJ whole genome shotgun (WGS) entry which is preliminary data.</text>
</comment>
<dbReference type="SUPFAM" id="SSF48508">
    <property type="entry name" value="Nuclear receptor ligand-binding domain"/>
    <property type="match status" value="1"/>
</dbReference>
<keyword evidence="4" id="KW-0862">Zinc</keyword>
<keyword evidence="5" id="KW-0805">Transcription regulation</keyword>
<accession>A0A7J7JU46</accession>
<dbReference type="AlphaFoldDB" id="A0A7J7JU46"/>
<dbReference type="OrthoDB" id="6159439at2759"/>
<dbReference type="GO" id="GO:0008270">
    <property type="term" value="F:zinc ion binding"/>
    <property type="evidence" value="ECO:0007669"/>
    <property type="project" value="UniProtKB-KW"/>
</dbReference>
<keyword evidence="7" id="KW-0804">Transcription</keyword>
<evidence type="ECO:0000256" key="1">
    <source>
        <dbReference type="ARBA" id="ARBA00005993"/>
    </source>
</evidence>
<keyword evidence="6" id="KW-0238">DNA-binding</keyword>
<feature type="region of interest" description="Disordered" evidence="10">
    <location>
        <begin position="407"/>
        <end position="449"/>
    </location>
</feature>
<evidence type="ECO:0000256" key="10">
    <source>
        <dbReference type="SAM" id="MobiDB-lite"/>
    </source>
</evidence>
<evidence type="ECO:0000256" key="6">
    <source>
        <dbReference type="ARBA" id="ARBA00023125"/>
    </source>
</evidence>
<comment type="similarity">
    <text evidence="1">Belongs to the nuclear hormone receptor family.</text>
</comment>
<keyword evidence="9" id="KW-0539">Nucleus</keyword>
<name>A0A7J7JU46_BUGNE</name>
<dbReference type="InterPro" id="IPR035500">
    <property type="entry name" value="NHR-like_dom_sf"/>
</dbReference>
<dbReference type="Gene3D" id="3.30.50.10">
    <property type="entry name" value="Erythroid Transcription Factor GATA-1, subunit A"/>
    <property type="match status" value="1"/>
</dbReference>
<dbReference type="SUPFAM" id="SSF57716">
    <property type="entry name" value="Glucocorticoid receptor-like (DNA-binding domain)"/>
    <property type="match status" value="1"/>
</dbReference>
<dbReference type="InterPro" id="IPR001628">
    <property type="entry name" value="Znf_hrmn_rcpt"/>
</dbReference>
<evidence type="ECO:0000313" key="14">
    <source>
        <dbReference type="Proteomes" id="UP000593567"/>
    </source>
</evidence>